<evidence type="ECO:0000313" key="2">
    <source>
        <dbReference type="EMBL" id="CAH0550934.1"/>
    </source>
</evidence>
<dbReference type="EMBL" id="OV121133">
    <property type="protein sequence ID" value="CAH0550934.1"/>
    <property type="molecule type" value="Genomic_DNA"/>
</dbReference>
<proteinExistence type="predicted"/>
<dbReference type="AlphaFoldDB" id="A0A9P0AXG4"/>
<evidence type="ECO:0000256" key="1">
    <source>
        <dbReference type="SAM" id="SignalP"/>
    </source>
</evidence>
<dbReference type="Proteomes" id="UP001154078">
    <property type="component" value="Chromosome 2"/>
</dbReference>
<dbReference type="PANTHER" id="PTHR11257">
    <property type="entry name" value="CHEMOSENSORY PROTEIN-RELATED"/>
    <property type="match status" value="1"/>
</dbReference>
<feature type="signal peptide" evidence="1">
    <location>
        <begin position="1"/>
        <end position="18"/>
    </location>
</feature>
<accession>A0A9P0AXG4</accession>
<reference evidence="2" key="1">
    <citation type="submission" date="2021-12" db="EMBL/GenBank/DDBJ databases">
        <authorList>
            <person name="King R."/>
        </authorList>
    </citation>
    <scope>NUCLEOTIDE SEQUENCE</scope>
</reference>
<dbReference type="InterPro" id="IPR005055">
    <property type="entry name" value="A10/PebIII"/>
</dbReference>
<gene>
    <name evidence="2" type="ORF">MELIAE_LOCUS3641</name>
</gene>
<feature type="chain" id="PRO_5040221704" evidence="1">
    <location>
        <begin position="19"/>
        <end position="125"/>
    </location>
</feature>
<dbReference type="PANTHER" id="PTHR11257:SF12">
    <property type="entry name" value="EJACULATORY BULB-SPECIFIC PROTEIN 3-RELATED"/>
    <property type="match status" value="1"/>
</dbReference>
<sequence>MAKMVVFVCLFFVVLIEADEKYTTKYDNIDYNEILANHRLLKNYFNCLLEKGNCTPEGSELKKVLPDALQTDCSKCSEKQKAGVKTVFDHLMNDHKDMWEELQKKYDPDGIYYKKYEEAMKKEGL</sequence>
<name>A0A9P0AXG4_BRAAE</name>
<organism evidence="2 3">
    <name type="scientific">Brassicogethes aeneus</name>
    <name type="common">Rape pollen beetle</name>
    <name type="synonym">Meligethes aeneus</name>
    <dbReference type="NCBI Taxonomy" id="1431903"/>
    <lineage>
        <taxon>Eukaryota</taxon>
        <taxon>Metazoa</taxon>
        <taxon>Ecdysozoa</taxon>
        <taxon>Arthropoda</taxon>
        <taxon>Hexapoda</taxon>
        <taxon>Insecta</taxon>
        <taxon>Pterygota</taxon>
        <taxon>Neoptera</taxon>
        <taxon>Endopterygota</taxon>
        <taxon>Coleoptera</taxon>
        <taxon>Polyphaga</taxon>
        <taxon>Cucujiformia</taxon>
        <taxon>Nitidulidae</taxon>
        <taxon>Meligethinae</taxon>
        <taxon>Brassicogethes</taxon>
    </lineage>
</organism>
<evidence type="ECO:0000313" key="3">
    <source>
        <dbReference type="Proteomes" id="UP001154078"/>
    </source>
</evidence>
<dbReference type="Gene3D" id="1.10.2080.10">
    <property type="entry name" value="Insect odorant-binding protein A10/Ejaculatory bulb-specific protein 3"/>
    <property type="match status" value="1"/>
</dbReference>
<dbReference type="SUPFAM" id="SSF100910">
    <property type="entry name" value="Chemosensory protein Csp2"/>
    <property type="match status" value="1"/>
</dbReference>
<keyword evidence="1" id="KW-0732">Signal</keyword>
<dbReference type="Pfam" id="PF03392">
    <property type="entry name" value="OS-D"/>
    <property type="match status" value="1"/>
</dbReference>
<protein>
    <submittedName>
        <fullName evidence="2">Uncharacterized protein</fullName>
    </submittedName>
</protein>
<keyword evidence="3" id="KW-1185">Reference proteome</keyword>
<dbReference type="InterPro" id="IPR036682">
    <property type="entry name" value="OS_D_A10/PebIII_sf"/>
</dbReference>
<dbReference type="OrthoDB" id="6344725at2759"/>